<evidence type="ECO:0000313" key="3">
    <source>
        <dbReference type="Proteomes" id="UP001627284"/>
    </source>
</evidence>
<keyword evidence="1" id="KW-1133">Transmembrane helix</keyword>
<feature type="transmembrane region" description="Helical" evidence="1">
    <location>
        <begin position="252"/>
        <end position="274"/>
    </location>
</feature>
<dbReference type="Proteomes" id="UP001627284">
    <property type="component" value="Unassembled WGS sequence"/>
</dbReference>
<evidence type="ECO:0000313" key="2">
    <source>
        <dbReference type="EMBL" id="KAL3336494.1"/>
    </source>
</evidence>
<keyword evidence="1" id="KW-0812">Transmembrane</keyword>
<gene>
    <name evidence="2" type="ORF">AABB24_029241</name>
</gene>
<feature type="transmembrane region" description="Helical" evidence="1">
    <location>
        <begin position="76"/>
        <end position="102"/>
    </location>
</feature>
<dbReference type="AlphaFoldDB" id="A0ABD2RY78"/>
<name>A0ABD2RY78_9SOLN</name>
<feature type="transmembrane region" description="Helical" evidence="1">
    <location>
        <begin position="29"/>
        <end position="56"/>
    </location>
</feature>
<keyword evidence="3" id="KW-1185">Reference proteome</keyword>
<organism evidence="2 3">
    <name type="scientific">Solanum stoloniferum</name>
    <dbReference type="NCBI Taxonomy" id="62892"/>
    <lineage>
        <taxon>Eukaryota</taxon>
        <taxon>Viridiplantae</taxon>
        <taxon>Streptophyta</taxon>
        <taxon>Embryophyta</taxon>
        <taxon>Tracheophyta</taxon>
        <taxon>Spermatophyta</taxon>
        <taxon>Magnoliopsida</taxon>
        <taxon>eudicotyledons</taxon>
        <taxon>Gunneridae</taxon>
        <taxon>Pentapetalae</taxon>
        <taxon>asterids</taxon>
        <taxon>lamiids</taxon>
        <taxon>Solanales</taxon>
        <taxon>Solanaceae</taxon>
        <taxon>Solanoideae</taxon>
        <taxon>Solaneae</taxon>
        <taxon>Solanum</taxon>
    </lineage>
</organism>
<proteinExistence type="predicted"/>
<feature type="transmembrane region" description="Helical" evidence="1">
    <location>
        <begin position="123"/>
        <end position="150"/>
    </location>
</feature>
<feature type="transmembrane region" description="Helical" evidence="1">
    <location>
        <begin position="170"/>
        <end position="201"/>
    </location>
</feature>
<dbReference type="EMBL" id="JBJKTR010000017">
    <property type="protein sequence ID" value="KAL3336494.1"/>
    <property type="molecule type" value="Genomic_DNA"/>
</dbReference>
<dbReference type="PANTHER" id="PTHR33133:SF47">
    <property type="match status" value="1"/>
</dbReference>
<comment type="caution">
    <text evidence="2">The sequence shown here is derived from an EMBL/GenBank/DDBJ whole genome shotgun (WGS) entry which is preliminary data.</text>
</comment>
<evidence type="ECO:0000256" key="1">
    <source>
        <dbReference type="SAM" id="Phobius"/>
    </source>
</evidence>
<keyword evidence="1" id="KW-0472">Membrane</keyword>
<accession>A0ABD2RY78</accession>
<reference evidence="2 3" key="1">
    <citation type="submission" date="2024-05" db="EMBL/GenBank/DDBJ databases">
        <title>De novo assembly of an allotetraploid wild potato.</title>
        <authorList>
            <person name="Hosaka A.J."/>
        </authorList>
    </citation>
    <scope>NUCLEOTIDE SEQUENCE [LARGE SCALE GENOMIC DNA]</scope>
    <source>
        <tissue evidence="2">Young leaves</tissue>
    </source>
</reference>
<protein>
    <recommendedName>
        <fullName evidence="4">PH domain-containing protein</fullName>
    </recommendedName>
</protein>
<dbReference type="PANTHER" id="PTHR33133">
    <property type="entry name" value="OS08G0107100 PROTEIN-RELATED"/>
    <property type="match status" value="1"/>
</dbReference>
<evidence type="ECO:0008006" key="4">
    <source>
        <dbReference type="Google" id="ProtNLM"/>
    </source>
</evidence>
<feature type="transmembrane region" description="Helical" evidence="1">
    <location>
        <begin position="222"/>
        <end position="240"/>
    </location>
</feature>
<sequence length="325" mass="36904">MSTSTENRRLWVEILKSIHRIMKSHPLHFHALSILFFLPIIFTLVIYPSFHLALFHPDYNFYQLDSHHLPLSSFEIVLPIVYTLCLSLFYLCAVATITHSAAQALCDKPINLLSSVKSIRNSFFPLLSTSILSHTILISIALFFVILVVFLVQILRSIRLIELKYDLNHFLYLCFFSLIVLVPILVWLQVNWLLAYVIAVVECKSGFEALRRSANLLKGKRWIASYAMLPDGLLMGLLVVPHSVASVMVGVAQGSLVAIFGVVVGSFMMNHYLLENVALYMYCKDEFFNGEKSPLEIGNKFTAASEYVSMPMDDEKNHAIVLWVL</sequence>